<gene>
    <name evidence="2" type="ORF">EV644_15514</name>
</gene>
<dbReference type="Proteomes" id="UP000295818">
    <property type="component" value="Unassembled WGS sequence"/>
</dbReference>
<evidence type="ECO:0000256" key="1">
    <source>
        <dbReference type="SAM" id="MobiDB-lite"/>
    </source>
</evidence>
<sequence>MSATRRLAALSTPGAVDSGPKGSLSSMTCTARMGCPRRWDSRSAQSSAPLFRQDGSIPTKMFGRSFIVVSSLRVVAFSATDLVL</sequence>
<keyword evidence="3" id="KW-1185">Reference proteome</keyword>
<evidence type="ECO:0000313" key="3">
    <source>
        <dbReference type="Proteomes" id="UP000295818"/>
    </source>
</evidence>
<organism evidence="2 3">
    <name type="scientific">Kribbella orskensis</name>
    <dbReference type="NCBI Taxonomy" id="2512216"/>
    <lineage>
        <taxon>Bacteria</taxon>
        <taxon>Bacillati</taxon>
        <taxon>Actinomycetota</taxon>
        <taxon>Actinomycetes</taxon>
        <taxon>Propionibacteriales</taxon>
        <taxon>Kribbellaceae</taxon>
        <taxon>Kribbella</taxon>
    </lineage>
</organism>
<proteinExistence type="predicted"/>
<dbReference type="EMBL" id="SLWM01000055">
    <property type="protein sequence ID" value="TCO07577.1"/>
    <property type="molecule type" value="Genomic_DNA"/>
</dbReference>
<name>A0ABY2B608_9ACTN</name>
<evidence type="ECO:0000313" key="2">
    <source>
        <dbReference type="EMBL" id="TCO07577.1"/>
    </source>
</evidence>
<protein>
    <submittedName>
        <fullName evidence="2">Uncharacterized protein</fullName>
    </submittedName>
</protein>
<accession>A0ABY2B608</accession>
<reference evidence="2 3" key="1">
    <citation type="journal article" date="2015" name="Stand. Genomic Sci.">
        <title>Genomic Encyclopedia of Bacterial and Archaeal Type Strains, Phase III: the genomes of soil and plant-associated and newly described type strains.</title>
        <authorList>
            <person name="Whitman W.B."/>
            <person name="Woyke T."/>
            <person name="Klenk H.P."/>
            <person name="Zhou Y."/>
            <person name="Lilburn T.G."/>
            <person name="Beck B.J."/>
            <person name="De Vos P."/>
            <person name="Vandamme P."/>
            <person name="Eisen J.A."/>
            <person name="Garrity G."/>
            <person name="Hugenholtz P."/>
            <person name="Kyrpides N.C."/>
        </authorList>
    </citation>
    <scope>NUCLEOTIDE SEQUENCE [LARGE SCALE GENOMIC DNA]</scope>
    <source>
        <strain evidence="2 3">VKM Ac-2538</strain>
    </source>
</reference>
<comment type="caution">
    <text evidence="2">The sequence shown here is derived from an EMBL/GenBank/DDBJ whole genome shotgun (WGS) entry which is preliminary data.</text>
</comment>
<feature type="region of interest" description="Disordered" evidence="1">
    <location>
        <begin position="1"/>
        <end position="24"/>
    </location>
</feature>